<dbReference type="Pfam" id="PF18887">
    <property type="entry name" value="MBG_3"/>
    <property type="match status" value="1"/>
</dbReference>
<reference evidence="5 6" key="1">
    <citation type="submission" date="2023-12" db="EMBL/GenBank/DDBJ databases">
        <title>Description of an unclassified Opitutus bacterium of Verrucomicrobiota.</title>
        <authorList>
            <person name="Zhang D.-F."/>
        </authorList>
    </citation>
    <scope>NUCLEOTIDE SEQUENCE [LARGE SCALE GENOMIC DNA]</scope>
    <source>
        <strain evidence="5 6">WL0086</strain>
    </source>
</reference>
<dbReference type="InterPro" id="IPR007110">
    <property type="entry name" value="Ig-like_dom"/>
</dbReference>
<dbReference type="Gene3D" id="2.60.40.10">
    <property type="entry name" value="Immunoglobulins"/>
    <property type="match status" value="2"/>
</dbReference>
<dbReference type="Pfam" id="PF13927">
    <property type="entry name" value="Ig_3"/>
    <property type="match status" value="2"/>
</dbReference>
<dbReference type="InterPro" id="IPR003598">
    <property type="entry name" value="Ig_sub2"/>
</dbReference>
<dbReference type="EMBL" id="CP139781">
    <property type="protein sequence ID" value="WRQ86719.1"/>
    <property type="molecule type" value="Genomic_DNA"/>
</dbReference>
<keyword evidence="2" id="KW-1015">Disulfide bond</keyword>
<dbReference type="Proteomes" id="UP000738431">
    <property type="component" value="Chromosome"/>
</dbReference>
<keyword evidence="1 3" id="KW-0732">Signal</keyword>
<evidence type="ECO:0000313" key="5">
    <source>
        <dbReference type="EMBL" id="WRQ86719.1"/>
    </source>
</evidence>
<dbReference type="SMART" id="SM00409">
    <property type="entry name" value="IG"/>
    <property type="match status" value="2"/>
</dbReference>
<dbReference type="CDD" id="cd00096">
    <property type="entry name" value="Ig"/>
    <property type="match status" value="1"/>
</dbReference>
<dbReference type="PROSITE" id="PS00018">
    <property type="entry name" value="EF_HAND_1"/>
    <property type="match status" value="1"/>
</dbReference>
<dbReference type="InterPro" id="IPR036179">
    <property type="entry name" value="Ig-like_dom_sf"/>
</dbReference>
<evidence type="ECO:0000259" key="4">
    <source>
        <dbReference type="PROSITE" id="PS50835"/>
    </source>
</evidence>
<feature type="signal peptide" evidence="3">
    <location>
        <begin position="1"/>
        <end position="29"/>
    </location>
</feature>
<dbReference type="SMART" id="SM00408">
    <property type="entry name" value="IGc2"/>
    <property type="match status" value="2"/>
</dbReference>
<dbReference type="RefSeq" id="WP_221030557.1">
    <property type="nucleotide sequence ID" value="NZ_CP139781.1"/>
</dbReference>
<dbReference type="PROSITE" id="PS50835">
    <property type="entry name" value="IG_LIKE"/>
    <property type="match status" value="2"/>
</dbReference>
<dbReference type="InterPro" id="IPR043772">
    <property type="entry name" value="MBG_3"/>
</dbReference>
<feature type="domain" description="Ig-like" evidence="4">
    <location>
        <begin position="182"/>
        <end position="265"/>
    </location>
</feature>
<evidence type="ECO:0000313" key="6">
    <source>
        <dbReference type="Proteomes" id="UP000738431"/>
    </source>
</evidence>
<feature type="domain" description="Ig-like" evidence="4">
    <location>
        <begin position="418"/>
        <end position="498"/>
    </location>
</feature>
<evidence type="ECO:0000256" key="3">
    <source>
        <dbReference type="SAM" id="SignalP"/>
    </source>
</evidence>
<proteinExistence type="predicted"/>
<evidence type="ECO:0000256" key="2">
    <source>
        <dbReference type="ARBA" id="ARBA00023157"/>
    </source>
</evidence>
<name>A0ABZ1C538_9BACT</name>
<dbReference type="InterPro" id="IPR013783">
    <property type="entry name" value="Ig-like_fold"/>
</dbReference>
<dbReference type="PANTHER" id="PTHR45080">
    <property type="entry name" value="CONTACTIN 5"/>
    <property type="match status" value="1"/>
</dbReference>
<keyword evidence="6" id="KW-1185">Reference proteome</keyword>
<dbReference type="SUPFAM" id="SSF48726">
    <property type="entry name" value="Immunoglobulin"/>
    <property type="match status" value="2"/>
</dbReference>
<dbReference type="InterPro" id="IPR018247">
    <property type="entry name" value="EF_Hand_1_Ca_BS"/>
</dbReference>
<sequence length="743" mass="76420">MLLTPLMAMRVRRWLSVVLLCGGLTAASAQTLLVESFDAGSSTGSVVPGSSWEGNVTQNAGSITVGGDALDENGWFAPAVNLDATGMNVLTITAQRDSGNQAPSVAIQFEDPFLNTTVFSIAASEFAVGELTTVHLAISGWAAGFDFTQITGWNFGGGSPGIVPFRLTIDEILFEAEILAAPEITSAGADVTVVEGESTTFAVTATGTDPLTYQWFHDGAAVTGNASATTASLALTDITPADAGNYTCVVSNGEGSATSPAFALTVRPLAVVTLLDLATTYSGEPRVASATTDPAGLTVTFTYDGAETPPTAAGSYTVVATVDDDSYVGSATGTLVVAKRRPVITWDAGGPLNDGDTLTAENLDATADTDGAFVYDPALGTTLATGEHTLTAQFTPTDTANELPVTTTRLLAVGITPPSVLSAPSNQVTILGQASSFTVSAAGPGTLFYEWSKDGAVLPEATSATLTLNAVTLDDAGDYTVRVYSAAGSAPTRTASLTVHDVSVAQSIEGAGYTPGATVTVTNTVTYTANLSALTWSVLPPAAVGGADWAFAASSGDTTATTTPTAGDTDLFEWQWSTVPANPFTFSYTVDVPAAATGDYEFTAMASVTIEGTVIDALVAPDPLTLAAADTTHSADTNGDFAIDLSELLRVIELYNTRFGTTRTGRYQEQSGTDDGFASDPSLAADGPVGLTQFHSADYNDDGLVDLSELLRVIELYNQREGTTRTGRYHVATGTVDGFAPGE</sequence>
<dbReference type="InterPro" id="IPR003599">
    <property type="entry name" value="Ig_sub"/>
</dbReference>
<evidence type="ECO:0000256" key="1">
    <source>
        <dbReference type="ARBA" id="ARBA00022729"/>
    </source>
</evidence>
<gene>
    <name evidence="5" type="ORF">K1X11_018050</name>
</gene>
<dbReference type="InterPro" id="IPR050958">
    <property type="entry name" value="Cell_Adh-Cytoskel_Orgn"/>
</dbReference>
<accession>A0ABZ1C538</accession>
<feature type="chain" id="PRO_5045427598" evidence="3">
    <location>
        <begin position="30"/>
        <end position="743"/>
    </location>
</feature>
<dbReference type="PANTHER" id="PTHR45080:SF8">
    <property type="entry name" value="IG-LIKE DOMAIN-CONTAINING PROTEIN"/>
    <property type="match status" value="1"/>
</dbReference>
<protein>
    <submittedName>
        <fullName evidence="5">MBG domain-containing protein</fullName>
    </submittedName>
</protein>
<organism evidence="5 6">
    <name type="scientific">Actomonas aquatica</name>
    <dbReference type="NCBI Taxonomy" id="2866162"/>
    <lineage>
        <taxon>Bacteria</taxon>
        <taxon>Pseudomonadati</taxon>
        <taxon>Verrucomicrobiota</taxon>
        <taxon>Opitutia</taxon>
        <taxon>Opitutales</taxon>
        <taxon>Opitutaceae</taxon>
        <taxon>Actomonas</taxon>
    </lineage>
</organism>